<dbReference type="Gene3D" id="3.50.50.60">
    <property type="entry name" value="FAD/NAD(P)-binding domain"/>
    <property type="match status" value="1"/>
</dbReference>
<feature type="non-terminal residue" evidence="1">
    <location>
        <position position="448"/>
    </location>
</feature>
<reference evidence="1 2" key="1">
    <citation type="journal article" date="2018" name="Nat. Ecol. Evol.">
        <title>Pezizomycetes genomes reveal the molecular basis of ectomycorrhizal truffle lifestyle.</title>
        <authorList>
            <person name="Murat C."/>
            <person name="Payen T."/>
            <person name="Noel B."/>
            <person name="Kuo A."/>
            <person name="Morin E."/>
            <person name="Chen J."/>
            <person name="Kohler A."/>
            <person name="Krizsan K."/>
            <person name="Balestrini R."/>
            <person name="Da Silva C."/>
            <person name="Montanini B."/>
            <person name="Hainaut M."/>
            <person name="Levati E."/>
            <person name="Barry K.W."/>
            <person name="Belfiori B."/>
            <person name="Cichocki N."/>
            <person name="Clum A."/>
            <person name="Dockter R.B."/>
            <person name="Fauchery L."/>
            <person name="Guy J."/>
            <person name="Iotti M."/>
            <person name="Le Tacon F."/>
            <person name="Lindquist E.A."/>
            <person name="Lipzen A."/>
            <person name="Malagnac F."/>
            <person name="Mello A."/>
            <person name="Molinier V."/>
            <person name="Miyauchi S."/>
            <person name="Poulain J."/>
            <person name="Riccioni C."/>
            <person name="Rubini A."/>
            <person name="Sitrit Y."/>
            <person name="Splivallo R."/>
            <person name="Traeger S."/>
            <person name="Wang M."/>
            <person name="Zifcakova L."/>
            <person name="Wipf D."/>
            <person name="Zambonelli A."/>
            <person name="Paolocci F."/>
            <person name="Nowrousian M."/>
            <person name="Ottonello S."/>
            <person name="Baldrian P."/>
            <person name="Spatafora J.W."/>
            <person name="Henrissat B."/>
            <person name="Nagy L.G."/>
            <person name="Aury J.M."/>
            <person name="Wincker P."/>
            <person name="Grigoriev I.V."/>
            <person name="Bonfante P."/>
            <person name="Martin F.M."/>
        </authorList>
    </citation>
    <scope>NUCLEOTIDE SEQUENCE [LARGE SCALE GENOMIC DNA]</scope>
    <source>
        <strain evidence="1 2">RN42</strain>
    </source>
</reference>
<dbReference type="Proteomes" id="UP000275078">
    <property type="component" value="Unassembled WGS sequence"/>
</dbReference>
<dbReference type="InterPro" id="IPR036188">
    <property type="entry name" value="FAD/NAD-bd_sf"/>
</dbReference>
<feature type="non-terminal residue" evidence="1">
    <location>
        <position position="1"/>
    </location>
</feature>
<dbReference type="Gene3D" id="1.10.405.20">
    <property type="match status" value="1"/>
</dbReference>
<organism evidence="1 2">
    <name type="scientific">Ascobolus immersus RN42</name>
    <dbReference type="NCBI Taxonomy" id="1160509"/>
    <lineage>
        <taxon>Eukaryota</taxon>
        <taxon>Fungi</taxon>
        <taxon>Dikarya</taxon>
        <taxon>Ascomycota</taxon>
        <taxon>Pezizomycotina</taxon>
        <taxon>Pezizomycetes</taxon>
        <taxon>Pezizales</taxon>
        <taxon>Ascobolaceae</taxon>
        <taxon>Ascobolus</taxon>
    </lineage>
</organism>
<dbReference type="PANTHER" id="PTHR42923:SF26">
    <property type="entry name" value="FMN REDUCTASE LOT6, PUTATIVE (AFU_ORTHOLOGUE AFUA_7G06600)-RELATED"/>
    <property type="match status" value="1"/>
</dbReference>
<keyword evidence="2" id="KW-1185">Reference proteome</keyword>
<dbReference type="AlphaFoldDB" id="A0A3N4HFE1"/>
<proteinExistence type="predicted"/>
<dbReference type="EMBL" id="ML119842">
    <property type="protein sequence ID" value="RPA72869.1"/>
    <property type="molecule type" value="Genomic_DNA"/>
</dbReference>
<sequence length="448" mass="49704">RDVAIIGGGSAGTYATFSLLSKNTSVILFERKSRLGGHTETYHDTVTGSTYDIGVYLFHDQPHVHKYLARFGLKLANWSPDQLETKYADFRTGVPVPGPTFAPNQTEIGAALGRYAAQLAKYPRLADGWYVGNPVPEDLLLSTREWVEKYDLHAAVPLFWSFSDVAGLLDLPALYLLKYLSPELLEGMASGKIVTTEKRDNSELYEKATEELKKGGNVFLNADIRKVKRDVKERGRLAEYPVEISIVGKDGKRTTVRAKKVLIAAPPKLKNIEGWLDVTKDEKNLFKSFKSVDYHTGLLRNSGIPAGININNVGLDTPYSLPAVPGVYAFGDTRIPGITSFRYGSISSLSEETVKSDVELTLSKLRRNGVFNPYDPGAIRPEFVMYSNHSPFTLHVKASLIRDGFYDKLYGLQGKRNTFWSGAAFAGEDSSDIWKFTEGLMPEVVKSL</sequence>
<dbReference type="GO" id="GO:0016491">
    <property type="term" value="F:oxidoreductase activity"/>
    <property type="evidence" value="ECO:0007669"/>
    <property type="project" value="TreeGrafter"/>
</dbReference>
<evidence type="ECO:0000313" key="1">
    <source>
        <dbReference type="EMBL" id="RPA72869.1"/>
    </source>
</evidence>
<dbReference type="STRING" id="1160509.A0A3N4HFE1"/>
<accession>A0A3N4HFE1</accession>
<evidence type="ECO:0000313" key="2">
    <source>
        <dbReference type="Proteomes" id="UP000275078"/>
    </source>
</evidence>
<name>A0A3N4HFE1_ASCIM</name>
<dbReference type="InterPro" id="IPR050464">
    <property type="entry name" value="Zeta_carotene_desat/Oxidored"/>
</dbReference>
<dbReference type="Pfam" id="PF13450">
    <property type="entry name" value="NAD_binding_8"/>
    <property type="match status" value="1"/>
</dbReference>
<dbReference type="Gene3D" id="3.30.70.1990">
    <property type="match status" value="1"/>
</dbReference>
<dbReference type="SUPFAM" id="SSF51905">
    <property type="entry name" value="FAD/NAD(P)-binding domain"/>
    <property type="match status" value="1"/>
</dbReference>
<dbReference type="PANTHER" id="PTHR42923">
    <property type="entry name" value="PROTOPORPHYRINOGEN OXIDASE"/>
    <property type="match status" value="1"/>
</dbReference>
<dbReference type="OrthoDB" id="68575at2759"/>
<gene>
    <name evidence="1" type="ORF">BJ508DRAFT_186374</name>
</gene>
<protein>
    <submittedName>
        <fullName evidence="1">FAD/NAD(P)-binding domain-containing protein</fullName>
    </submittedName>
</protein>